<protein>
    <submittedName>
        <fullName evidence="4">Alpha/beta hydrolase</fullName>
    </submittedName>
</protein>
<dbReference type="PANTHER" id="PTHR48081:SF8">
    <property type="entry name" value="ALPHA_BETA HYDROLASE FOLD-3 DOMAIN-CONTAINING PROTEIN-RELATED"/>
    <property type="match status" value="1"/>
</dbReference>
<comment type="similarity">
    <text evidence="1">Belongs to the 'GDXG' lipolytic enzyme family.</text>
</comment>
<evidence type="ECO:0000259" key="3">
    <source>
        <dbReference type="Pfam" id="PF07859"/>
    </source>
</evidence>
<evidence type="ECO:0000313" key="5">
    <source>
        <dbReference type="Proteomes" id="UP000283644"/>
    </source>
</evidence>
<dbReference type="EMBL" id="QXGH01000045">
    <property type="protein sequence ID" value="RHW23515.1"/>
    <property type="molecule type" value="Genomic_DNA"/>
</dbReference>
<evidence type="ECO:0000256" key="2">
    <source>
        <dbReference type="ARBA" id="ARBA00022801"/>
    </source>
</evidence>
<dbReference type="Proteomes" id="UP000283644">
    <property type="component" value="Unassembled WGS sequence"/>
</dbReference>
<keyword evidence="2 4" id="KW-0378">Hydrolase</keyword>
<proteinExistence type="inferred from homology"/>
<sequence>MPLLSLVVSPRTAVESRALRAAMSAPSWARRLIAGRPVMIDGQTLAPDLQMMLRLQAIARPRDEEVPIAMMRSNMVREAAIVGGQQSIGEVRELVVGGRPARHYLPSEPVSSDPGPLLVYFHGGGWIEGDLDTHDAPCRRLAERSGVPVLALTYRLAPEHPFPAAHDDAEAGFRWVVDHAAELGADPQRIGVGGDSAGGNLAAGVALAAARDGVPLAWQVLLYPCTDLERDTQSLRLFGEGFYLTTAFMDRANDYYVPRPEDRRDPRVSIVRAEIPSDLAPAYVVTAGFDPLRDEGETYARMLADAGVTVELQRCTGLIHGFVNIVGVGSSSRAAVDDVADRLRTALG</sequence>
<gene>
    <name evidence="4" type="ORF">D0Z08_29305</name>
</gene>
<evidence type="ECO:0000313" key="4">
    <source>
        <dbReference type="EMBL" id="RHW23515.1"/>
    </source>
</evidence>
<dbReference type="OrthoDB" id="3181909at2"/>
<dbReference type="GO" id="GO:0016787">
    <property type="term" value="F:hydrolase activity"/>
    <property type="evidence" value="ECO:0007669"/>
    <property type="project" value="UniProtKB-KW"/>
</dbReference>
<dbReference type="InterPro" id="IPR029058">
    <property type="entry name" value="AB_hydrolase_fold"/>
</dbReference>
<dbReference type="AlphaFoldDB" id="A0A417XT87"/>
<keyword evidence="5" id="KW-1185">Reference proteome</keyword>
<accession>A0A417XT87</accession>
<evidence type="ECO:0000256" key="1">
    <source>
        <dbReference type="ARBA" id="ARBA00010515"/>
    </source>
</evidence>
<dbReference type="Gene3D" id="3.40.50.1820">
    <property type="entry name" value="alpha/beta hydrolase"/>
    <property type="match status" value="1"/>
</dbReference>
<reference evidence="4 5" key="1">
    <citation type="submission" date="2018-09" db="EMBL/GenBank/DDBJ databases">
        <title>Genome sequencing of Nocardioides immobilis CCTCC AB 2017083 for comparison to Nocardioides silvaticus.</title>
        <authorList>
            <person name="Li C."/>
            <person name="Wang G."/>
        </authorList>
    </citation>
    <scope>NUCLEOTIDE SEQUENCE [LARGE SCALE GENOMIC DNA]</scope>
    <source>
        <strain evidence="4 5">CCTCC AB 2017083</strain>
    </source>
</reference>
<name>A0A417XT87_9ACTN</name>
<dbReference type="InterPro" id="IPR050300">
    <property type="entry name" value="GDXG_lipolytic_enzyme"/>
</dbReference>
<organism evidence="4 5">
    <name type="scientific">Nocardioides immobilis</name>
    <dbReference type="NCBI Taxonomy" id="2049295"/>
    <lineage>
        <taxon>Bacteria</taxon>
        <taxon>Bacillati</taxon>
        <taxon>Actinomycetota</taxon>
        <taxon>Actinomycetes</taxon>
        <taxon>Propionibacteriales</taxon>
        <taxon>Nocardioidaceae</taxon>
        <taxon>Nocardioides</taxon>
    </lineage>
</organism>
<dbReference type="PROSITE" id="PS01173">
    <property type="entry name" value="LIPASE_GDXG_HIS"/>
    <property type="match status" value="1"/>
</dbReference>
<dbReference type="PANTHER" id="PTHR48081">
    <property type="entry name" value="AB HYDROLASE SUPERFAMILY PROTEIN C4A8.06C"/>
    <property type="match status" value="1"/>
</dbReference>
<dbReference type="SUPFAM" id="SSF53474">
    <property type="entry name" value="alpha/beta-Hydrolases"/>
    <property type="match status" value="1"/>
</dbReference>
<dbReference type="Pfam" id="PF07859">
    <property type="entry name" value="Abhydrolase_3"/>
    <property type="match status" value="1"/>
</dbReference>
<dbReference type="InterPro" id="IPR013094">
    <property type="entry name" value="AB_hydrolase_3"/>
</dbReference>
<comment type="caution">
    <text evidence="4">The sequence shown here is derived from an EMBL/GenBank/DDBJ whole genome shotgun (WGS) entry which is preliminary data.</text>
</comment>
<feature type="domain" description="Alpha/beta hydrolase fold-3" evidence="3">
    <location>
        <begin position="118"/>
        <end position="323"/>
    </location>
</feature>
<dbReference type="InterPro" id="IPR002168">
    <property type="entry name" value="Lipase_GDXG_HIS_AS"/>
</dbReference>